<organism evidence="3 4">
    <name type="scientific">Kribbella sandramycini</name>
    <dbReference type="NCBI Taxonomy" id="60450"/>
    <lineage>
        <taxon>Bacteria</taxon>
        <taxon>Bacillati</taxon>
        <taxon>Actinomycetota</taxon>
        <taxon>Actinomycetes</taxon>
        <taxon>Propionibacteriales</taxon>
        <taxon>Kribbellaceae</taxon>
        <taxon>Kribbella</taxon>
    </lineage>
</organism>
<evidence type="ECO:0000313" key="3">
    <source>
        <dbReference type="EMBL" id="NOL45835.1"/>
    </source>
</evidence>
<reference evidence="2 5" key="2">
    <citation type="submission" date="2020-08" db="EMBL/GenBank/DDBJ databases">
        <title>Sequencing the genomes of 1000 actinobacteria strains.</title>
        <authorList>
            <person name="Klenk H.-P."/>
        </authorList>
    </citation>
    <scope>NUCLEOTIDE SEQUENCE [LARGE SCALE GENOMIC DNA]</scope>
    <source>
        <strain evidence="2 5">DSM 15626</strain>
    </source>
</reference>
<keyword evidence="4" id="KW-1185">Reference proteome</keyword>
<dbReference type="RefSeq" id="WP_171679131.1">
    <property type="nucleotide sequence ID" value="NZ_BAAAGT010000020.1"/>
</dbReference>
<dbReference type="InterPro" id="IPR039374">
    <property type="entry name" value="SIP_fam"/>
</dbReference>
<dbReference type="Pfam" id="PF08021">
    <property type="entry name" value="FAD_binding_9"/>
    <property type="match status" value="1"/>
</dbReference>
<dbReference type="Proteomes" id="UP000553957">
    <property type="component" value="Unassembled WGS sequence"/>
</dbReference>
<comment type="caution">
    <text evidence="3">The sequence shown here is derived from an EMBL/GenBank/DDBJ whole genome shotgun (WGS) entry which is preliminary data.</text>
</comment>
<evidence type="ECO:0000313" key="4">
    <source>
        <dbReference type="Proteomes" id="UP000534306"/>
    </source>
</evidence>
<accession>A0A7Y4L7H9</accession>
<name>A0A7Y4L7H9_9ACTN</name>
<dbReference type="AlphaFoldDB" id="A0A7Y4L7H9"/>
<dbReference type="InterPro" id="IPR013113">
    <property type="entry name" value="SIP_FAD-bd"/>
</dbReference>
<dbReference type="SUPFAM" id="SSF63380">
    <property type="entry name" value="Riboflavin synthase domain-like"/>
    <property type="match status" value="1"/>
</dbReference>
<evidence type="ECO:0000313" key="5">
    <source>
        <dbReference type="Proteomes" id="UP000553957"/>
    </source>
</evidence>
<reference evidence="3 4" key="1">
    <citation type="submission" date="2020-05" db="EMBL/GenBank/DDBJ databases">
        <title>Genome sequence of Kribbella sandramycini ATCC 39419.</title>
        <authorList>
            <person name="Maclea K.S."/>
            <person name="Fair J.L."/>
        </authorList>
    </citation>
    <scope>NUCLEOTIDE SEQUENCE [LARGE SCALE GENOMIC DNA]</scope>
    <source>
        <strain evidence="3 4">ATCC 39419</strain>
    </source>
</reference>
<feature type="domain" description="FAD-binding FR-type" evidence="1">
    <location>
        <begin position="4"/>
        <end position="134"/>
    </location>
</feature>
<dbReference type="Gene3D" id="3.40.50.80">
    <property type="entry name" value="Nucleotide-binding domain of ferredoxin-NADP reductase (FNR) module"/>
    <property type="match status" value="1"/>
</dbReference>
<gene>
    <name evidence="2" type="ORF">HNR71_005883</name>
    <name evidence="3" type="ORF">HPO96_36885</name>
</gene>
<dbReference type="CDD" id="cd06193">
    <property type="entry name" value="siderophore_interacting"/>
    <property type="match status" value="1"/>
</dbReference>
<dbReference type="GO" id="GO:0016491">
    <property type="term" value="F:oxidoreductase activity"/>
    <property type="evidence" value="ECO:0007669"/>
    <property type="project" value="InterPro"/>
</dbReference>
<sequence>MGDQTPMLTTVTDVRRLTPRMARITVASAELRRFAYDGPDQLVRIFLPNGRVDELTLPVTTNWWPELSSMPEATRPVVRNYTVRRLDRTQGELDIDFVLHGSGASAGPGSSFAEHVQPGDQLGVLSDGADYLPPVDTDWVLLVGDESALPAIAAILEQVPEGLPVVTLLEVEDAADEVELALPATWVHRGPGVRNLRVLAALRSLEFPAGTPYVWAAGESGLATGVRRHLVNDRGIAKDRIYFCGYWRCDAAEPAES</sequence>
<evidence type="ECO:0000259" key="1">
    <source>
        <dbReference type="PROSITE" id="PS51384"/>
    </source>
</evidence>
<dbReference type="Proteomes" id="UP000534306">
    <property type="component" value="Unassembled WGS sequence"/>
</dbReference>
<evidence type="ECO:0000313" key="2">
    <source>
        <dbReference type="EMBL" id="MBB6570246.1"/>
    </source>
</evidence>
<dbReference type="EMBL" id="JACHKF010000001">
    <property type="protein sequence ID" value="MBB6570246.1"/>
    <property type="molecule type" value="Genomic_DNA"/>
</dbReference>
<proteinExistence type="predicted"/>
<dbReference type="EMBL" id="JABJRC010000017">
    <property type="protein sequence ID" value="NOL45835.1"/>
    <property type="molecule type" value="Genomic_DNA"/>
</dbReference>
<dbReference type="InterPro" id="IPR039261">
    <property type="entry name" value="FNR_nucleotide-bd"/>
</dbReference>
<dbReference type="PROSITE" id="PS51384">
    <property type="entry name" value="FAD_FR"/>
    <property type="match status" value="1"/>
</dbReference>
<dbReference type="InterPro" id="IPR017927">
    <property type="entry name" value="FAD-bd_FR_type"/>
</dbReference>
<dbReference type="PANTHER" id="PTHR30157">
    <property type="entry name" value="FERRIC REDUCTASE, NADPH-DEPENDENT"/>
    <property type="match status" value="1"/>
</dbReference>
<dbReference type="Gene3D" id="2.40.30.10">
    <property type="entry name" value="Translation factors"/>
    <property type="match status" value="1"/>
</dbReference>
<dbReference type="Pfam" id="PF04954">
    <property type="entry name" value="SIP"/>
    <property type="match status" value="1"/>
</dbReference>
<dbReference type="PANTHER" id="PTHR30157:SF0">
    <property type="entry name" value="NADPH-DEPENDENT FERRIC-CHELATE REDUCTASE"/>
    <property type="match status" value="1"/>
</dbReference>
<protein>
    <submittedName>
        <fullName evidence="3">Siderophore-interacting protein</fullName>
    </submittedName>
    <submittedName>
        <fullName evidence="2">YD repeat-containing protein</fullName>
    </submittedName>
</protein>
<dbReference type="InterPro" id="IPR007037">
    <property type="entry name" value="SIP_rossman_dom"/>
</dbReference>
<dbReference type="InterPro" id="IPR017938">
    <property type="entry name" value="Riboflavin_synthase-like_b-brl"/>
</dbReference>